<dbReference type="SUPFAM" id="SSF55811">
    <property type="entry name" value="Nudix"/>
    <property type="match status" value="1"/>
</dbReference>
<evidence type="ECO:0000313" key="9">
    <source>
        <dbReference type="Proteomes" id="UP000305282"/>
    </source>
</evidence>
<keyword evidence="3 5" id="KW-0378">Hydrolase</keyword>
<feature type="domain" description="Nudix hydrolase" evidence="7">
    <location>
        <begin position="59"/>
        <end position="192"/>
    </location>
</feature>
<reference evidence="8 9" key="1">
    <citation type="submission" date="2019-04" db="EMBL/GenBank/DDBJ databases">
        <title>Draft genome sequences for three unisolated Alnus-infective Frankia Sp+ strains, AgTrS, AiOr and AvVan, the first sequenced Frankia strains able to sporulate in-planta.</title>
        <authorList>
            <person name="Bethencourt L."/>
            <person name="Vautrin F."/>
            <person name="Taib N."/>
            <person name="Dubost A."/>
            <person name="Castro-Garcia L."/>
            <person name="Imbaud O."/>
            <person name="Abrouk D."/>
            <person name="Fournier P."/>
            <person name="Briolay J."/>
            <person name="Nguyen A."/>
            <person name="Normand P."/>
            <person name="Fernandez M.P."/>
            <person name="Brochier-Armanet C."/>
            <person name="Herrera-Belaroussi A."/>
        </authorList>
    </citation>
    <scope>NUCLEOTIDE SEQUENCE [LARGE SCALE GENOMIC DNA]</scope>
    <source>
        <strain evidence="8 9">AvVan</strain>
    </source>
</reference>
<dbReference type="EMBL" id="SSXH01000858">
    <property type="protein sequence ID" value="THJ37398.1"/>
    <property type="molecule type" value="Genomic_DNA"/>
</dbReference>
<evidence type="ECO:0000256" key="2">
    <source>
        <dbReference type="ARBA" id="ARBA00005582"/>
    </source>
</evidence>
<dbReference type="Pfam" id="PF00293">
    <property type="entry name" value="NUDIX"/>
    <property type="match status" value="1"/>
</dbReference>
<dbReference type="AlphaFoldDB" id="A0A4S5C4C6"/>
<evidence type="ECO:0000256" key="6">
    <source>
        <dbReference type="SAM" id="MobiDB-lite"/>
    </source>
</evidence>
<name>A0A4S5C4C6_9ACTN</name>
<dbReference type="PROSITE" id="PS00893">
    <property type="entry name" value="NUDIX_BOX"/>
    <property type="match status" value="1"/>
</dbReference>
<comment type="similarity">
    <text evidence="2 5">Belongs to the Nudix hydrolase family.</text>
</comment>
<dbReference type="InterPro" id="IPR020476">
    <property type="entry name" value="Nudix_hydrolase"/>
</dbReference>
<dbReference type="GO" id="GO:0016787">
    <property type="term" value="F:hydrolase activity"/>
    <property type="evidence" value="ECO:0007669"/>
    <property type="project" value="UniProtKB-KW"/>
</dbReference>
<evidence type="ECO:0000256" key="4">
    <source>
        <dbReference type="ARBA" id="ARBA00022842"/>
    </source>
</evidence>
<dbReference type="OrthoDB" id="4247482at2"/>
<gene>
    <name evidence="8" type="ORF">E7Y31_21475</name>
</gene>
<dbReference type="PANTHER" id="PTHR43046:SF12">
    <property type="entry name" value="GDP-MANNOSE MANNOSYL HYDROLASE"/>
    <property type="match status" value="1"/>
</dbReference>
<dbReference type="PRINTS" id="PR00502">
    <property type="entry name" value="NUDIXFAMILY"/>
</dbReference>
<dbReference type="PROSITE" id="PS51462">
    <property type="entry name" value="NUDIX"/>
    <property type="match status" value="1"/>
</dbReference>
<comment type="cofactor">
    <cofactor evidence="1">
        <name>Mg(2+)</name>
        <dbReference type="ChEBI" id="CHEBI:18420"/>
    </cofactor>
</comment>
<feature type="region of interest" description="Disordered" evidence="6">
    <location>
        <begin position="219"/>
        <end position="254"/>
    </location>
</feature>
<proteinExistence type="inferred from homology"/>
<evidence type="ECO:0000256" key="3">
    <source>
        <dbReference type="ARBA" id="ARBA00022801"/>
    </source>
</evidence>
<dbReference type="Proteomes" id="UP000305282">
    <property type="component" value="Unassembled WGS sequence"/>
</dbReference>
<sequence>MNEDRESSRMTDGSGPHNGVHVVGREQRSPEGAADYPVNGGVPTVTRSVSGGEIPPMAKPYVAAGALFFDDDDRVLLVEPSYKPGWDIPGGFVEPGESPYSACVREVEEELGITPPIGELLAVDWAPRPKDGWLEGEMLLFVFDGGLLSASWRERIRLDMDELVNFAFVPVDEVDRLLPPLHARRVAAAARLRRTPRQAGYLEYGEQIPVQSAAYGVAGRGAARRPPGPAPESDLADWPSDLGALSANARESRG</sequence>
<dbReference type="PANTHER" id="PTHR43046">
    <property type="entry name" value="GDP-MANNOSE MANNOSYL HYDROLASE"/>
    <property type="match status" value="1"/>
</dbReference>
<evidence type="ECO:0000256" key="1">
    <source>
        <dbReference type="ARBA" id="ARBA00001946"/>
    </source>
</evidence>
<evidence type="ECO:0000259" key="7">
    <source>
        <dbReference type="PROSITE" id="PS51462"/>
    </source>
</evidence>
<dbReference type="InterPro" id="IPR000086">
    <property type="entry name" value="NUDIX_hydrolase_dom"/>
</dbReference>
<feature type="region of interest" description="Disordered" evidence="6">
    <location>
        <begin position="1"/>
        <end position="40"/>
    </location>
</feature>
<accession>A0A4S5C4C6</accession>
<keyword evidence="4" id="KW-0460">Magnesium</keyword>
<keyword evidence="9" id="KW-1185">Reference proteome</keyword>
<dbReference type="Gene3D" id="3.90.79.10">
    <property type="entry name" value="Nucleoside Triphosphate Pyrophosphohydrolase"/>
    <property type="match status" value="1"/>
</dbReference>
<dbReference type="CDD" id="cd18876">
    <property type="entry name" value="NUDIX_Hydrolase"/>
    <property type="match status" value="1"/>
</dbReference>
<evidence type="ECO:0000313" key="8">
    <source>
        <dbReference type="EMBL" id="THJ37398.1"/>
    </source>
</evidence>
<protein>
    <submittedName>
        <fullName evidence="8">NUDIX hydrolase</fullName>
    </submittedName>
</protein>
<dbReference type="InterPro" id="IPR020084">
    <property type="entry name" value="NUDIX_hydrolase_CS"/>
</dbReference>
<comment type="caution">
    <text evidence="8">The sequence shown here is derived from an EMBL/GenBank/DDBJ whole genome shotgun (WGS) entry which is preliminary data.</text>
</comment>
<dbReference type="InterPro" id="IPR015797">
    <property type="entry name" value="NUDIX_hydrolase-like_dom_sf"/>
</dbReference>
<organism evidence="8 9">
    <name type="scientific">Candidatus Frankia alpina</name>
    <dbReference type="NCBI Taxonomy" id="2699483"/>
    <lineage>
        <taxon>Bacteria</taxon>
        <taxon>Bacillati</taxon>
        <taxon>Actinomycetota</taxon>
        <taxon>Actinomycetes</taxon>
        <taxon>Frankiales</taxon>
        <taxon>Frankiaceae</taxon>
        <taxon>Frankia</taxon>
    </lineage>
</organism>
<evidence type="ECO:0000256" key="5">
    <source>
        <dbReference type="RuleBase" id="RU003476"/>
    </source>
</evidence>